<gene>
    <name evidence="2" type="ORF">DKX38_017555</name>
</gene>
<dbReference type="EMBL" id="VDCV01000011">
    <property type="protein sequence ID" value="KAB5534469.1"/>
    <property type="molecule type" value="Genomic_DNA"/>
</dbReference>
<accession>A0A5N5KVL6</accession>
<comment type="caution">
    <text evidence="2">The sequence shown here is derived from an EMBL/GenBank/DDBJ whole genome shotgun (WGS) entry which is preliminary data.</text>
</comment>
<reference evidence="3" key="1">
    <citation type="journal article" date="2019" name="Gigascience">
        <title>De novo genome assembly of the endangered Acer yangbiense, a plant species with extremely small populations endemic to Yunnan Province, China.</title>
        <authorList>
            <person name="Yang J."/>
            <person name="Wariss H.M."/>
            <person name="Tao L."/>
            <person name="Zhang R."/>
            <person name="Yun Q."/>
            <person name="Hollingsworth P."/>
            <person name="Dao Z."/>
            <person name="Luo G."/>
            <person name="Guo H."/>
            <person name="Ma Y."/>
            <person name="Sun W."/>
        </authorList>
    </citation>
    <scope>NUCLEOTIDE SEQUENCE [LARGE SCALE GENOMIC DNA]</scope>
    <source>
        <strain evidence="3">cv. br00</strain>
    </source>
</reference>
<proteinExistence type="predicted"/>
<evidence type="ECO:0000256" key="1">
    <source>
        <dbReference type="SAM" id="MobiDB-lite"/>
    </source>
</evidence>
<organism evidence="2 3">
    <name type="scientific">Salix brachista</name>
    <dbReference type="NCBI Taxonomy" id="2182728"/>
    <lineage>
        <taxon>Eukaryota</taxon>
        <taxon>Viridiplantae</taxon>
        <taxon>Streptophyta</taxon>
        <taxon>Embryophyta</taxon>
        <taxon>Tracheophyta</taxon>
        <taxon>Spermatophyta</taxon>
        <taxon>Magnoliopsida</taxon>
        <taxon>eudicotyledons</taxon>
        <taxon>Gunneridae</taxon>
        <taxon>Pentapetalae</taxon>
        <taxon>rosids</taxon>
        <taxon>fabids</taxon>
        <taxon>Malpighiales</taxon>
        <taxon>Salicaceae</taxon>
        <taxon>Saliceae</taxon>
        <taxon>Salix</taxon>
    </lineage>
</organism>
<evidence type="ECO:0000313" key="2">
    <source>
        <dbReference type="EMBL" id="KAB5534469.1"/>
    </source>
</evidence>
<sequence length="358" mass="39639">MAKGKKKSGGVRAKQKELLYESQLLLHQRGKGGLDLEGYYEEEVIPPALETWDLYCTPPTLTPTKVVSNQFYKQRQGTNPLQRSPSPLLHHEGATPREGKHGEAWNAKILHPINNRVGSQSDPTPPTVYILKDSPFLSSHQKTFSKSPDPELPGHLLLEQYQDNSNKQDGVNVEHHLKPAHSKSAHGKQPENNVHGGQIRVVHGEQIRAVQGEQIINYMHGEQPQGVHDEQCINPIQAEVVHVVDGDNYDPMQALAGKWEVVKKKNDHKSTGAANTFKEPGAVGVIRNDNQLLQIPTTSKRSGMRVGKDFPHDVITRSGAQRINNQPDVQIVSAFVAPSYVVSLRVALGVQVIFGYPL</sequence>
<dbReference type="AlphaFoldDB" id="A0A5N5KVL6"/>
<name>A0A5N5KVL6_9ROSI</name>
<keyword evidence="3" id="KW-1185">Reference proteome</keyword>
<feature type="compositionally biased region" description="Basic and acidic residues" evidence="1">
    <location>
        <begin position="89"/>
        <end position="100"/>
    </location>
</feature>
<dbReference type="Proteomes" id="UP000326939">
    <property type="component" value="Chromosome 11"/>
</dbReference>
<evidence type="ECO:0000313" key="3">
    <source>
        <dbReference type="Proteomes" id="UP000326939"/>
    </source>
</evidence>
<protein>
    <submittedName>
        <fullName evidence="2">Uncharacterized protein</fullName>
    </submittedName>
</protein>
<feature type="compositionally biased region" description="Polar residues" evidence="1">
    <location>
        <begin position="76"/>
        <end position="85"/>
    </location>
</feature>
<feature type="region of interest" description="Disordered" evidence="1">
    <location>
        <begin position="76"/>
        <end position="100"/>
    </location>
</feature>